<dbReference type="EMBL" id="KY684084">
    <property type="protein sequence ID" value="ARF09125.1"/>
    <property type="molecule type" value="Genomic_DNA"/>
</dbReference>
<gene>
    <name evidence="2" type="ORF">Catovirus_2_74</name>
</gene>
<sequence length="118" mass="13930">MNYVQFRRCFDFEILEQFFEEIGIIFKYDFTCCNSCGHTVIIDGYEGVSKSLLGYLFYHSQEADSIKEKLSNNEKIIDVYSGWSTLNNTRDDHFFDRIKLGFNGPNTQFIRPEHESKK</sequence>
<dbReference type="Pfam" id="PF21831">
    <property type="entry name" value="DUF6891"/>
    <property type="match status" value="1"/>
</dbReference>
<name>A0A1V0SBN0_9VIRU</name>
<feature type="domain" description="DUF6891" evidence="1">
    <location>
        <begin position="20"/>
        <end position="66"/>
    </location>
</feature>
<dbReference type="InterPro" id="IPR054186">
    <property type="entry name" value="DUF6891"/>
</dbReference>
<protein>
    <recommendedName>
        <fullName evidence="1">DUF6891 domain-containing protein</fullName>
    </recommendedName>
</protein>
<organism evidence="2">
    <name type="scientific">Catovirus CTV1</name>
    <dbReference type="NCBI Taxonomy" id="1977631"/>
    <lineage>
        <taxon>Viruses</taxon>
        <taxon>Varidnaviria</taxon>
        <taxon>Bamfordvirae</taxon>
        <taxon>Nucleocytoviricota</taxon>
        <taxon>Megaviricetes</taxon>
        <taxon>Imitervirales</taxon>
        <taxon>Mimiviridae</taxon>
        <taxon>Klosneuvirinae</taxon>
        <taxon>Catovirus</taxon>
    </lineage>
</organism>
<evidence type="ECO:0000313" key="2">
    <source>
        <dbReference type="EMBL" id="ARF09125.1"/>
    </source>
</evidence>
<accession>A0A1V0SBN0</accession>
<evidence type="ECO:0000259" key="1">
    <source>
        <dbReference type="Pfam" id="PF21831"/>
    </source>
</evidence>
<proteinExistence type="predicted"/>
<reference evidence="2" key="1">
    <citation type="journal article" date="2017" name="Science">
        <title>Giant viruses with an expanded complement of translation system components.</title>
        <authorList>
            <person name="Schulz F."/>
            <person name="Yutin N."/>
            <person name="Ivanova N.N."/>
            <person name="Ortega D.R."/>
            <person name="Lee T.K."/>
            <person name="Vierheilig J."/>
            <person name="Daims H."/>
            <person name="Horn M."/>
            <person name="Wagner M."/>
            <person name="Jensen G.J."/>
            <person name="Kyrpides N.C."/>
            <person name="Koonin E.V."/>
            <person name="Woyke T."/>
        </authorList>
    </citation>
    <scope>NUCLEOTIDE SEQUENCE</scope>
    <source>
        <strain evidence="2">CTV1</strain>
    </source>
</reference>